<keyword evidence="3" id="KW-1185">Reference proteome</keyword>
<keyword evidence="1" id="KW-0472">Membrane</keyword>
<comment type="caution">
    <text evidence="2">The sequence shown here is derived from an EMBL/GenBank/DDBJ whole genome shotgun (WGS) entry which is preliminary data.</text>
</comment>
<dbReference type="EMBL" id="LUUL01000108">
    <property type="protein sequence ID" value="OAI23165.1"/>
    <property type="molecule type" value="Genomic_DNA"/>
</dbReference>
<dbReference type="AlphaFoldDB" id="A0AA91DAR7"/>
<sequence length="63" mass="6859">MNWQYLLSGGVALYIVETASSNHSNVVIAILAFSVCLIPALVGELMYFVGPERKPGKHTSHLD</sequence>
<proteinExistence type="predicted"/>
<keyword evidence="1" id="KW-1133">Transmembrane helix</keyword>
<accession>A0AA91DAR7</accession>
<keyword evidence="1" id="KW-0812">Transmembrane</keyword>
<protein>
    <submittedName>
        <fullName evidence="2">Uncharacterized protein</fullName>
    </submittedName>
</protein>
<organism evidence="2 3">
    <name type="scientific">Methylomonas koyamae</name>
    <dbReference type="NCBI Taxonomy" id="702114"/>
    <lineage>
        <taxon>Bacteria</taxon>
        <taxon>Pseudomonadati</taxon>
        <taxon>Pseudomonadota</taxon>
        <taxon>Gammaproteobacteria</taxon>
        <taxon>Methylococcales</taxon>
        <taxon>Methylococcaceae</taxon>
        <taxon>Methylomonas</taxon>
    </lineage>
</organism>
<dbReference type="Proteomes" id="UP000077734">
    <property type="component" value="Unassembled WGS sequence"/>
</dbReference>
<name>A0AA91DAR7_9GAMM</name>
<gene>
    <name evidence="2" type="ORF">A1356_18160</name>
</gene>
<reference evidence="2 3" key="1">
    <citation type="submission" date="2016-03" db="EMBL/GenBank/DDBJ databases">
        <authorList>
            <person name="Heylen K."/>
            <person name="De Vos P."/>
            <person name="Vekeman B."/>
        </authorList>
    </citation>
    <scope>NUCLEOTIDE SEQUENCE [LARGE SCALE GENOMIC DNA]</scope>
    <source>
        <strain evidence="2 3">R-49807</strain>
    </source>
</reference>
<evidence type="ECO:0000313" key="2">
    <source>
        <dbReference type="EMBL" id="OAI23165.1"/>
    </source>
</evidence>
<feature type="transmembrane region" description="Helical" evidence="1">
    <location>
        <begin position="26"/>
        <end position="49"/>
    </location>
</feature>
<dbReference type="RefSeq" id="WP_064029148.1">
    <property type="nucleotide sequence ID" value="NZ_CP023669.1"/>
</dbReference>
<evidence type="ECO:0000313" key="3">
    <source>
        <dbReference type="Proteomes" id="UP000077734"/>
    </source>
</evidence>
<evidence type="ECO:0000256" key="1">
    <source>
        <dbReference type="SAM" id="Phobius"/>
    </source>
</evidence>